<feature type="compositionally biased region" description="Gly residues" evidence="1">
    <location>
        <begin position="1"/>
        <end position="14"/>
    </location>
</feature>
<protein>
    <submittedName>
        <fullName evidence="2">Uncharacterized protein</fullName>
    </submittedName>
</protein>
<organism evidence="2 3">
    <name type="scientific">Mauremys mutica</name>
    <name type="common">yellowpond turtle</name>
    <dbReference type="NCBI Taxonomy" id="74926"/>
    <lineage>
        <taxon>Eukaryota</taxon>
        <taxon>Metazoa</taxon>
        <taxon>Chordata</taxon>
        <taxon>Craniata</taxon>
        <taxon>Vertebrata</taxon>
        <taxon>Euteleostomi</taxon>
        <taxon>Archelosauria</taxon>
        <taxon>Testudinata</taxon>
        <taxon>Testudines</taxon>
        <taxon>Cryptodira</taxon>
        <taxon>Durocryptodira</taxon>
        <taxon>Testudinoidea</taxon>
        <taxon>Geoemydidae</taxon>
        <taxon>Geoemydinae</taxon>
        <taxon>Mauremys</taxon>
    </lineage>
</organism>
<feature type="region of interest" description="Disordered" evidence="1">
    <location>
        <begin position="1"/>
        <end position="31"/>
    </location>
</feature>
<evidence type="ECO:0000313" key="3">
    <source>
        <dbReference type="Proteomes" id="UP000827986"/>
    </source>
</evidence>
<name>A0A9D4AWF5_9SAUR</name>
<keyword evidence="3" id="KW-1185">Reference proteome</keyword>
<accession>A0A9D4AWF5</accession>
<reference evidence="2" key="1">
    <citation type="submission" date="2021-09" db="EMBL/GenBank/DDBJ databases">
        <title>The genome of Mauremys mutica provides insights into the evolution of semi-aquatic lifestyle.</title>
        <authorList>
            <person name="Gong S."/>
            <person name="Gao Y."/>
        </authorList>
    </citation>
    <scope>NUCLEOTIDE SEQUENCE</scope>
    <source>
        <strain evidence="2">MM-2020</strain>
        <tissue evidence="2">Muscle</tissue>
    </source>
</reference>
<dbReference type="EMBL" id="JAHDVG010000483">
    <property type="protein sequence ID" value="KAH1171241.1"/>
    <property type="molecule type" value="Genomic_DNA"/>
</dbReference>
<proteinExistence type="predicted"/>
<gene>
    <name evidence="2" type="ORF">KIL84_006859</name>
</gene>
<evidence type="ECO:0000313" key="2">
    <source>
        <dbReference type="EMBL" id="KAH1171241.1"/>
    </source>
</evidence>
<sequence>MGGAGGGGGLGGGGEMEKWGGLVGHRGPAPLTRCSPPRQTCCAPWAATRPRPPLNKSLCVRHPDSASSFACARGTQASGCPHPSTPIKCRPNTAGGGTFPLRGSAP</sequence>
<dbReference type="AlphaFoldDB" id="A0A9D4AWF5"/>
<dbReference type="Proteomes" id="UP000827986">
    <property type="component" value="Unassembled WGS sequence"/>
</dbReference>
<comment type="caution">
    <text evidence="2">The sequence shown here is derived from an EMBL/GenBank/DDBJ whole genome shotgun (WGS) entry which is preliminary data.</text>
</comment>
<evidence type="ECO:0000256" key="1">
    <source>
        <dbReference type="SAM" id="MobiDB-lite"/>
    </source>
</evidence>